<organism evidence="7 8">
    <name type="scientific">Bacteroides xylanisolvens</name>
    <dbReference type="NCBI Taxonomy" id="371601"/>
    <lineage>
        <taxon>Bacteria</taxon>
        <taxon>Pseudomonadati</taxon>
        <taxon>Bacteroidota</taxon>
        <taxon>Bacteroidia</taxon>
        <taxon>Bacteroidales</taxon>
        <taxon>Bacteroidaceae</taxon>
        <taxon>Bacteroides</taxon>
    </lineage>
</organism>
<protein>
    <submittedName>
        <fullName evidence="7">Bacteroides conjugative transposon TraN protein</fullName>
    </submittedName>
    <submittedName>
        <fullName evidence="2">Conjugative transposon protein TraN</fullName>
    </submittedName>
</protein>
<dbReference type="EMBL" id="QROC01000014">
    <property type="protein sequence ID" value="RHK96234.1"/>
    <property type="molecule type" value="Genomic_DNA"/>
</dbReference>
<dbReference type="Proteomes" id="UP000471447">
    <property type="component" value="Unassembled WGS sequence"/>
</dbReference>
<evidence type="ECO:0000313" key="5">
    <source>
        <dbReference type="EMBL" id="KAB6424182.1"/>
    </source>
</evidence>
<dbReference type="EMBL" id="FOUM01000008">
    <property type="protein sequence ID" value="SFM65362.1"/>
    <property type="molecule type" value="Genomic_DNA"/>
</dbReference>
<reference evidence="10 11" key="3">
    <citation type="journal article" date="2019" name="Nat. Med.">
        <title>A library of human gut bacterial isolates paired with longitudinal multiomics data enables mechanistic microbiome research.</title>
        <authorList>
            <person name="Poyet M."/>
            <person name="Groussin M."/>
            <person name="Gibbons S.M."/>
            <person name="Avila-Pacheco J."/>
            <person name="Jiang X."/>
            <person name="Kearney S.M."/>
            <person name="Perrotta A.R."/>
            <person name="Berdy B."/>
            <person name="Zhao S."/>
            <person name="Lieberman T.D."/>
            <person name="Swanson P.K."/>
            <person name="Smith M."/>
            <person name="Roesemann S."/>
            <person name="Alexander J.E."/>
            <person name="Rich S.A."/>
            <person name="Livny J."/>
            <person name="Vlamakis H."/>
            <person name="Clish C."/>
            <person name="Bullock K."/>
            <person name="Deik A."/>
            <person name="Scott J."/>
            <person name="Pierce K.A."/>
            <person name="Xavier R.J."/>
            <person name="Alm E.J."/>
        </authorList>
    </citation>
    <scope>NUCLEOTIDE SEQUENCE [LARGE SCALE GENOMIC DNA]</scope>
    <source>
        <strain evidence="4 13">BIOML-A62</strain>
        <strain evidence="5 11">BIOML-A7</strain>
        <strain evidence="2 12">BIOML-A73</strain>
        <strain evidence="3 10">BIOML-A74</strain>
    </source>
</reference>
<dbReference type="EMBL" id="WDEH01000010">
    <property type="protein sequence ID" value="KAB6139883.1"/>
    <property type="molecule type" value="Genomic_DNA"/>
</dbReference>
<evidence type="ECO:0000313" key="11">
    <source>
        <dbReference type="Proteomes" id="UP000471447"/>
    </source>
</evidence>
<dbReference type="Proteomes" id="UP000183766">
    <property type="component" value="Unassembled WGS sequence"/>
</dbReference>
<feature type="signal peptide" evidence="1">
    <location>
        <begin position="1"/>
        <end position="22"/>
    </location>
</feature>
<dbReference type="RefSeq" id="WP_005816133.1">
    <property type="nucleotide sequence ID" value="NZ_BAABZH010000001.1"/>
</dbReference>
<dbReference type="Proteomes" id="UP000284417">
    <property type="component" value="Unassembled WGS sequence"/>
</dbReference>
<feature type="chain" id="PRO_5010231500" evidence="1">
    <location>
        <begin position="23"/>
        <end position="281"/>
    </location>
</feature>
<evidence type="ECO:0000313" key="9">
    <source>
        <dbReference type="Proteomes" id="UP000284417"/>
    </source>
</evidence>
<evidence type="ECO:0000313" key="7">
    <source>
        <dbReference type="EMBL" id="SFM65362.1"/>
    </source>
</evidence>
<evidence type="ECO:0000256" key="1">
    <source>
        <dbReference type="SAM" id="SignalP"/>
    </source>
</evidence>
<evidence type="ECO:0000313" key="12">
    <source>
        <dbReference type="Proteomes" id="UP000474077"/>
    </source>
</evidence>
<dbReference type="EMBL" id="WDCG01000008">
    <property type="protein sequence ID" value="KAB6424182.1"/>
    <property type="molecule type" value="Genomic_DNA"/>
</dbReference>
<dbReference type="AlphaFoldDB" id="A0A1I4SLQ3"/>
<evidence type="ECO:0000313" key="4">
    <source>
        <dbReference type="EMBL" id="KAB6139883.1"/>
    </source>
</evidence>
<keyword evidence="1" id="KW-0732">Signal</keyword>
<evidence type="ECO:0000313" key="2">
    <source>
        <dbReference type="EMBL" id="KAB6079380.1"/>
    </source>
</evidence>
<keyword evidence="10" id="KW-1185">Reference proteome</keyword>
<dbReference type="Proteomes" id="UP000435059">
    <property type="component" value="Unassembled WGS sequence"/>
</dbReference>
<proteinExistence type="predicted"/>
<dbReference type="GeneID" id="93485213"/>
<reference evidence="6 9" key="2">
    <citation type="submission" date="2018-08" db="EMBL/GenBank/DDBJ databases">
        <title>A genome reference for cultivated species of the human gut microbiota.</title>
        <authorList>
            <person name="Zou Y."/>
            <person name="Xue W."/>
            <person name="Luo G."/>
        </authorList>
    </citation>
    <scope>NUCLEOTIDE SEQUENCE [LARGE SCALE GENOMIC DNA]</scope>
    <source>
        <strain evidence="6 9">AF39-6AC</strain>
    </source>
</reference>
<evidence type="ECO:0000313" key="8">
    <source>
        <dbReference type="Proteomes" id="UP000183766"/>
    </source>
</evidence>
<dbReference type="EMBL" id="WDER01000070">
    <property type="protein sequence ID" value="KAB6079380.1"/>
    <property type="molecule type" value="Genomic_DNA"/>
</dbReference>
<evidence type="ECO:0000313" key="6">
    <source>
        <dbReference type="EMBL" id="RHK96234.1"/>
    </source>
</evidence>
<dbReference type="InterPro" id="IPR022298">
    <property type="entry name" value="Conjug_transposon_TraN"/>
</dbReference>
<accession>A0A1I4SLQ3</accession>
<gene>
    <name evidence="2" type="primary">traN</name>
    <name evidence="6" type="ORF">DW042_12625</name>
    <name evidence="4" type="ORF">GA424_08525</name>
    <name evidence="2" type="ORF">GA560_19915</name>
    <name evidence="3" type="ORF">GA574_26765</name>
    <name evidence="5" type="ORF">GAZ26_09300</name>
    <name evidence="7" type="ORF">SAMN05216250_10864</name>
</gene>
<evidence type="ECO:0000313" key="3">
    <source>
        <dbReference type="EMBL" id="KAB6080221.1"/>
    </source>
</evidence>
<dbReference type="NCBIfam" id="TIGR03780">
    <property type="entry name" value="Bac_Flav_CT_N"/>
    <property type="match status" value="1"/>
</dbReference>
<dbReference type="EMBL" id="WDES01000077">
    <property type="protein sequence ID" value="KAB6080221.1"/>
    <property type="molecule type" value="Genomic_DNA"/>
</dbReference>
<sequence length="281" mass="32136">MNCFQKMNVCALLSLSVLSAKAQTTYMEMEQLTVNDQVTTVITASEPIRFVDISTDKVVGDQPINNTIRLKPKDNVYADGEVLAIVTIVTERYRTQYALLYTTRMQEAVTDKEIECSERNAYNNPAVSLSTADMTKYARQIWSSSAKYRNVATKMHRMVMRLNNIYSVGEYFFIDFSVENKTNIRFDIDEMRIKLSDKKQSKATNAQIVELTPSLVLDDAKTFKYGYRNVIVVKKMTFPNDKVLTIELSEKQISGRTISLSIDYEDVLSADSFNHILLEEE</sequence>
<evidence type="ECO:0000313" key="13">
    <source>
        <dbReference type="Proteomes" id="UP000487596"/>
    </source>
</evidence>
<dbReference type="Pfam" id="PF13595">
    <property type="entry name" value="DUF4138"/>
    <property type="match status" value="1"/>
</dbReference>
<dbReference type="Proteomes" id="UP000487596">
    <property type="component" value="Unassembled WGS sequence"/>
</dbReference>
<dbReference type="Proteomes" id="UP000474077">
    <property type="component" value="Unassembled WGS sequence"/>
</dbReference>
<evidence type="ECO:0000313" key="10">
    <source>
        <dbReference type="Proteomes" id="UP000435059"/>
    </source>
</evidence>
<reference evidence="7 8" key="1">
    <citation type="submission" date="2016-10" db="EMBL/GenBank/DDBJ databases">
        <authorList>
            <person name="de Groot N.N."/>
        </authorList>
    </citation>
    <scope>NUCLEOTIDE SEQUENCE [LARGE SCALE GENOMIC DNA]</scope>
    <source>
        <strain evidence="7 8">NLAE-zl-C202</strain>
    </source>
</reference>
<name>A0A1I4SLQ3_9BACE</name>